<gene>
    <name evidence="1" type="ORF">SDC9_145008</name>
</gene>
<reference evidence="1" key="1">
    <citation type="submission" date="2019-08" db="EMBL/GenBank/DDBJ databases">
        <authorList>
            <person name="Kucharzyk K."/>
            <person name="Murdoch R.W."/>
            <person name="Higgins S."/>
            <person name="Loffler F."/>
        </authorList>
    </citation>
    <scope>NUCLEOTIDE SEQUENCE</scope>
</reference>
<evidence type="ECO:0000313" key="1">
    <source>
        <dbReference type="EMBL" id="MPM97828.1"/>
    </source>
</evidence>
<comment type="caution">
    <text evidence="1">The sequence shown here is derived from an EMBL/GenBank/DDBJ whole genome shotgun (WGS) entry which is preliminary data.</text>
</comment>
<accession>A0A645E9M0</accession>
<dbReference type="AlphaFoldDB" id="A0A645E9M0"/>
<name>A0A645E9M0_9ZZZZ</name>
<protein>
    <submittedName>
        <fullName evidence="1">Uncharacterized protein</fullName>
    </submittedName>
</protein>
<proteinExistence type="predicted"/>
<sequence>MEKLYDCYERRKMNNGVVVYKLSMNKERLIVTYLDNEKKISSVKYSNMDSLHSESVSIKDDDAEIIILMNGEDLSEHKRLFHKVLGV</sequence>
<organism evidence="1">
    <name type="scientific">bioreactor metagenome</name>
    <dbReference type="NCBI Taxonomy" id="1076179"/>
    <lineage>
        <taxon>unclassified sequences</taxon>
        <taxon>metagenomes</taxon>
        <taxon>ecological metagenomes</taxon>
    </lineage>
</organism>
<dbReference type="EMBL" id="VSSQ01044048">
    <property type="protein sequence ID" value="MPM97828.1"/>
    <property type="molecule type" value="Genomic_DNA"/>
</dbReference>